<reference evidence="2" key="2">
    <citation type="submission" date="2025-08" db="UniProtKB">
        <authorList>
            <consortium name="Ensembl"/>
        </authorList>
    </citation>
    <scope>IDENTIFICATION</scope>
</reference>
<dbReference type="HOGENOM" id="CLU_036427_2_0_1"/>
<proteinExistence type="predicted"/>
<protein>
    <recommendedName>
        <fullName evidence="1">Integrase catalytic domain-containing protein</fullName>
    </recommendedName>
</protein>
<evidence type="ECO:0000313" key="3">
    <source>
        <dbReference type="Proteomes" id="UP000007875"/>
    </source>
</evidence>
<dbReference type="GO" id="GO:0015074">
    <property type="term" value="P:DNA integration"/>
    <property type="evidence" value="ECO:0007669"/>
    <property type="project" value="InterPro"/>
</dbReference>
<accession>H2YWF5</accession>
<dbReference type="SUPFAM" id="SSF53098">
    <property type="entry name" value="Ribonuclease H-like"/>
    <property type="match status" value="1"/>
</dbReference>
<reference evidence="3" key="1">
    <citation type="submission" date="2003-08" db="EMBL/GenBank/DDBJ databases">
        <authorList>
            <person name="Birren B."/>
            <person name="Nusbaum C."/>
            <person name="Abebe A."/>
            <person name="Abouelleil A."/>
            <person name="Adekoya E."/>
            <person name="Ait-zahra M."/>
            <person name="Allen N."/>
            <person name="Allen T."/>
            <person name="An P."/>
            <person name="Anderson M."/>
            <person name="Anderson S."/>
            <person name="Arachchi H."/>
            <person name="Armbruster J."/>
            <person name="Bachantsang P."/>
            <person name="Baldwin J."/>
            <person name="Barry A."/>
            <person name="Bayul T."/>
            <person name="Blitshsteyn B."/>
            <person name="Bloom T."/>
            <person name="Blye J."/>
            <person name="Boguslavskiy L."/>
            <person name="Borowsky M."/>
            <person name="Boukhgalter B."/>
            <person name="Brunache A."/>
            <person name="Butler J."/>
            <person name="Calixte N."/>
            <person name="Calvo S."/>
            <person name="Camarata J."/>
            <person name="Campo K."/>
            <person name="Chang J."/>
            <person name="Cheshatsang Y."/>
            <person name="Citroen M."/>
            <person name="Collymore A."/>
            <person name="Considine T."/>
            <person name="Cook A."/>
            <person name="Cooke P."/>
            <person name="Corum B."/>
            <person name="Cuomo C."/>
            <person name="David R."/>
            <person name="Dawoe T."/>
            <person name="Degray S."/>
            <person name="Dodge S."/>
            <person name="Dooley K."/>
            <person name="Dorje P."/>
            <person name="Dorjee K."/>
            <person name="Dorris L."/>
            <person name="Duffey N."/>
            <person name="Dupes A."/>
            <person name="Elkins T."/>
            <person name="Engels R."/>
            <person name="Erickson J."/>
            <person name="Farina A."/>
            <person name="Faro S."/>
            <person name="Ferreira P."/>
            <person name="Fischer H."/>
            <person name="Fitzgerald M."/>
            <person name="Foley K."/>
            <person name="Gage D."/>
            <person name="Galagan J."/>
            <person name="Gearin G."/>
            <person name="Gnerre S."/>
            <person name="Gnirke A."/>
            <person name="Goyette A."/>
            <person name="Graham J."/>
            <person name="Grandbois E."/>
            <person name="Gyaltsen K."/>
            <person name="Hafez N."/>
            <person name="Hagopian D."/>
            <person name="Hagos B."/>
            <person name="Hall J."/>
            <person name="Hatcher B."/>
            <person name="Heller A."/>
            <person name="Higgins H."/>
            <person name="Honan T."/>
            <person name="Horn A."/>
            <person name="Houde N."/>
            <person name="Hughes L."/>
            <person name="Hulme W."/>
            <person name="Husby E."/>
            <person name="Iliev I."/>
            <person name="Jaffe D."/>
            <person name="Jones C."/>
            <person name="Kamal M."/>
            <person name="Kamat A."/>
            <person name="Kamvysselis M."/>
            <person name="Karlsson E."/>
            <person name="Kells C."/>
            <person name="Kieu A."/>
            <person name="Kisner P."/>
            <person name="Kodira C."/>
            <person name="Kulbokas E."/>
            <person name="Labutti K."/>
            <person name="Lama D."/>
            <person name="Landers T."/>
            <person name="Leger J."/>
            <person name="Levine S."/>
            <person name="Lewis D."/>
            <person name="Lewis T."/>
            <person name="Lindblad-toh K."/>
            <person name="Liu X."/>
            <person name="Lokyitsang T."/>
            <person name="Lokyitsang Y."/>
            <person name="Lucien O."/>
            <person name="Lui A."/>
            <person name="Ma L.J."/>
            <person name="Mabbitt R."/>
            <person name="Macdonald J."/>
            <person name="Maclean C."/>
            <person name="Major J."/>
            <person name="Manning J."/>
            <person name="Marabella R."/>
            <person name="Maru K."/>
            <person name="Matthews C."/>
            <person name="Mauceli E."/>
            <person name="Mccarthy M."/>
            <person name="Mcdonough S."/>
            <person name="Mcghee T."/>
            <person name="Meldrim J."/>
            <person name="Meneus L."/>
            <person name="Mesirov J."/>
            <person name="Mihalev A."/>
            <person name="Mihova T."/>
            <person name="Mikkelsen T."/>
            <person name="Mlenga V."/>
            <person name="Moru K."/>
            <person name="Mozes J."/>
            <person name="Mulrain L."/>
            <person name="Munson G."/>
            <person name="Naylor J."/>
            <person name="Newes C."/>
            <person name="Nguyen C."/>
            <person name="Nguyen N."/>
            <person name="Nguyen T."/>
            <person name="Nicol R."/>
            <person name="Nielsen C."/>
            <person name="Nizzari M."/>
            <person name="Norbu C."/>
            <person name="Norbu N."/>
            <person name="O'donnell P."/>
            <person name="Okoawo O."/>
            <person name="O'leary S."/>
            <person name="Omotosho B."/>
            <person name="O'neill K."/>
            <person name="Osman S."/>
            <person name="Parker S."/>
            <person name="Perrin D."/>
            <person name="Phunkhang P."/>
            <person name="Piqani B."/>
            <person name="Purcell S."/>
            <person name="Rachupka T."/>
            <person name="Ramasamy U."/>
            <person name="Rameau R."/>
            <person name="Ray V."/>
            <person name="Raymond C."/>
            <person name="Retta R."/>
            <person name="Richardson S."/>
            <person name="Rise C."/>
            <person name="Rodriguez J."/>
            <person name="Rogers J."/>
            <person name="Rogov P."/>
            <person name="Rutman M."/>
            <person name="Schupbach R."/>
            <person name="Seaman C."/>
            <person name="Settipalli S."/>
            <person name="Sharpe T."/>
            <person name="Sheridan J."/>
            <person name="Sherpa N."/>
            <person name="Shi J."/>
            <person name="Smirnov S."/>
            <person name="Smith C."/>
            <person name="Sougnez C."/>
            <person name="Spencer B."/>
            <person name="Stalker J."/>
            <person name="Stange-thomann N."/>
            <person name="Stavropoulos S."/>
            <person name="Stetson K."/>
            <person name="Stone C."/>
            <person name="Stone S."/>
            <person name="Stubbs M."/>
            <person name="Talamas J."/>
            <person name="Tchuinga P."/>
            <person name="Tenzing P."/>
            <person name="Tesfaye S."/>
            <person name="Theodore J."/>
            <person name="Thoulutsang Y."/>
            <person name="Topham K."/>
            <person name="Towey S."/>
            <person name="Tsamla T."/>
            <person name="Tsomo N."/>
            <person name="Vallee D."/>
            <person name="Vassiliev H."/>
            <person name="Venkataraman V."/>
            <person name="Vinson J."/>
            <person name="Vo A."/>
            <person name="Wade C."/>
            <person name="Wang S."/>
            <person name="Wangchuk T."/>
            <person name="Wangdi T."/>
            <person name="Whittaker C."/>
            <person name="Wilkinson J."/>
            <person name="Wu Y."/>
            <person name="Wyman D."/>
            <person name="Yadav S."/>
            <person name="Yang S."/>
            <person name="Yang X."/>
            <person name="Yeager S."/>
            <person name="Yee E."/>
            <person name="Young G."/>
            <person name="Zainoun J."/>
            <person name="Zembeck L."/>
            <person name="Zimmer A."/>
            <person name="Zody M."/>
            <person name="Lander E."/>
        </authorList>
    </citation>
    <scope>NUCLEOTIDE SEQUENCE [LARGE SCALE GENOMIC DNA]</scope>
</reference>
<dbReference type="Proteomes" id="UP000007875">
    <property type="component" value="Unassembled WGS sequence"/>
</dbReference>
<dbReference type="InterPro" id="IPR001584">
    <property type="entry name" value="Integrase_cat-core"/>
</dbReference>
<dbReference type="GO" id="GO:0003676">
    <property type="term" value="F:nucleic acid binding"/>
    <property type="evidence" value="ECO:0007669"/>
    <property type="project" value="InterPro"/>
</dbReference>
<dbReference type="Gene3D" id="3.30.420.10">
    <property type="entry name" value="Ribonuclease H-like superfamily/Ribonuclease H"/>
    <property type="match status" value="1"/>
</dbReference>
<dbReference type="InterPro" id="IPR012337">
    <property type="entry name" value="RNaseH-like_sf"/>
</dbReference>
<dbReference type="OMA" id="FERKMET"/>
<dbReference type="STRING" id="51511.ENSCSAVP00000009666"/>
<organism evidence="2 3">
    <name type="scientific">Ciona savignyi</name>
    <name type="common">Pacific transparent sea squirt</name>
    <dbReference type="NCBI Taxonomy" id="51511"/>
    <lineage>
        <taxon>Eukaryota</taxon>
        <taxon>Metazoa</taxon>
        <taxon>Chordata</taxon>
        <taxon>Tunicata</taxon>
        <taxon>Ascidiacea</taxon>
        <taxon>Phlebobranchia</taxon>
        <taxon>Cionidae</taxon>
        <taxon>Ciona</taxon>
    </lineage>
</organism>
<dbReference type="InterPro" id="IPR036397">
    <property type="entry name" value="RNaseH_sf"/>
</dbReference>
<evidence type="ECO:0000313" key="2">
    <source>
        <dbReference type="Ensembl" id="ENSCSAVP00000009666.1"/>
    </source>
</evidence>
<feature type="domain" description="Integrase catalytic" evidence="1">
    <location>
        <begin position="149"/>
        <end position="274"/>
    </location>
</feature>
<name>H2YWF5_CIOSA</name>
<reference evidence="2" key="3">
    <citation type="submission" date="2025-09" db="UniProtKB">
        <authorList>
            <consortium name="Ensembl"/>
        </authorList>
    </citation>
    <scope>IDENTIFICATION</scope>
</reference>
<evidence type="ECO:0000259" key="1">
    <source>
        <dbReference type="PROSITE" id="PS50994"/>
    </source>
</evidence>
<sequence>MVDIIKDKFRLKLYQKYEICKKVLIPKNEYYKMIEDLKAASAYGGTKSRHDYYLLSKFEVLQCNGGEKLIKKRVNAEEEPTYYITIEDTYDVVKHAHIITGHGGRDRMTAEIHKKFANIPRDVIEIYKSLCPDCIKKHKRQRTANGAAHSRIPPFFKELASRGHFDLVEIEPAEATLPTKLIIVYQDQLTKFVMLHEVASKDAVDVAHQLLDILLLFGAPLILQSNSESAFTAEVVKELKLAWPKLAMVYGKPYFQTENHFESINNEIKDMLKK</sequence>
<dbReference type="Ensembl" id="ENSCSAVT00000009784.1">
    <property type="protein sequence ID" value="ENSCSAVP00000009666.1"/>
    <property type="gene ID" value="ENSCSAVG00000005674.1"/>
</dbReference>
<dbReference type="GeneTree" id="ENSGT00940000163300"/>
<keyword evidence="3" id="KW-1185">Reference proteome</keyword>
<dbReference type="InParanoid" id="H2YWF5"/>
<dbReference type="AlphaFoldDB" id="H2YWF5"/>
<dbReference type="PROSITE" id="PS50994">
    <property type="entry name" value="INTEGRASE"/>
    <property type="match status" value="1"/>
</dbReference>
<dbReference type="eggNOG" id="KOG0017">
    <property type="taxonomic scope" value="Eukaryota"/>
</dbReference>